<protein>
    <submittedName>
        <fullName evidence="1">Uncharacterized protein</fullName>
    </submittedName>
</protein>
<name>A0AA39ZVH2_9PEZI</name>
<accession>A0AA39ZVH2</accession>
<comment type="caution">
    <text evidence="1">The sequence shown here is derived from an EMBL/GenBank/DDBJ whole genome shotgun (WGS) entry which is preliminary data.</text>
</comment>
<feature type="non-terminal residue" evidence="1">
    <location>
        <position position="1"/>
    </location>
</feature>
<reference evidence="1" key="1">
    <citation type="submission" date="2023-06" db="EMBL/GenBank/DDBJ databases">
        <title>Genome-scale phylogeny and comparative genomics of the fungal order Sordariales.</title>
        <authorList>
            <consortium name="Lawrence Berkeley National Laboratory"/>
            <person name="Hensen N."/>
            <person name="Bonometti L."/>
            <person name="Westerberg I."/>
            <person name="Brannstrom I.O."/>
            <person name="Guillou S."/>
            <person name="Cros-Aarteil S."/>
            <person name="Calhoun S."/>
            <person name="Haridas S."/>
            <person name="Kuo A."/>
            <person name="Mondo S."/>
            <person name="Pangilinan J."/>
            <person name="Riley R."/>
            <person name="Labutti K."/>
            <person name="Andreopoulos B."/>
            <person name="Lipzen A."/>
            <person name="Chen C."/>
            <person name="Yanf M."/>
            <person name="Daum C."/>
            <person name="Ng V."/>
            <person name="Clum A."/>
            <person name="Steindorff A."/>
            <person name="Ohm R."/>
            <person name="Martin F."/>
            <person name="Silar P."/>
            <person name="Natvig D."/>
            <person name="Lalanne C."/>
            <person name="Gautier V."/>
            <person name="Ament-Velasquez S.L."/>
            <person name="Kruys A."/>
            <person name="Hutchinson M.I."/>
            <person name="Powell A.J."/>
            <person name="Barry K."/>
            <person name="Miller A.N."/>
            <person name="Grigoriev I.V."/>
            <person name="Debuchy R."/>
            <person name="Gladieux P."/>
            <person name="Thoren M.H."/>
            <person name="Johannesson H."/>
        </authorList>
    </citation>
    <scope>NUCLEOTIDE SEQUENCE</scope>
    <source>
        <strain evidence="1">SMH4607-1</strain>
    </source>
</reference>
<proteinExistence type="predicted"/>
<evidence type="ECO:0000313" key="2">
    <source>
        <dbReference type="Proteomes" id="UP001172102"/>
    </source>
</evidence>
<gene>
    <name evidence="1" type="ORF">B0H67DRAFT_445163</name>
</gene>
<organism evidence="1 2">
    <name type="scientific">Lasiosphaeris hirsuta</name>
    <dbReference type="NCBI Taxonomy" id="260670"/>
    <lineage>
        <taxon>Eukaryota</taxon>
        <taxon>Fungi</taxon>
        <taxon>Dikarya</taxon>
        <taxon>Ascomycota</taxon>
        <taxon>Pezizomycotina</taxon>
        <taxon>Sordariomycetes</taxon>
        <taxon>Sordariomycetidae</taxon>
        <taxon>Sordariales</taxon>
        <taxon>Lasiosphaeriaceae</taxon>
        <taxon>Lasiosphaeris</taxon>
    </lineage>
</organism>
<dbReference type="Proteomes" id="UP001172102">
    <property type="component" value="Unassembled WGS sequence"/>
</dbReference>
<sequence length="59" mass="6689">GLAADILQFLQVTTIFFTQARDIYRSGTQALGKLNDLRGIPADLREMLAEMQRQDAHLR</sequence>
<dbReference type="AlphaFoldDB" id="A0AA39ZVH2"/>
<dbReference type="EMBL" id="JAUKUA010000007">
    <property type="protein sequence ID" value="KAK0704477.1"/>
    <property type="molecule type" value="Genomic_DNA"/>
</dbReference>
<keyword evidence="2" id="KW-1185">Reference proteome</keyword>
<evidence type="ECO:0000313" key="1">
    <source>
        <dbReference type="EMBL" id="KAK0704477.1"/>
    </source>
</evidence>
<feature type="non-terminal residue" evidence="1">
    <location>
        <position position="59"/>
    </location>
</feature>